<evidence type="ECO:0000256" key="2">
    <source>
        <dbReference type="SAM" id="SignalP"/>
    </source>
</evidence>
<dbReference type="EMBL" id="ABEU02000008">
    <property type="protein sequence ID" value="PNR50000.1"/>
    <property type="molecule type" value="Genomic_DNA"/>
</dbReference>
<organism evidence="3">
    <name type="scientific">Physcomitrium patens</name>
    <name type="common">Spreading-leaved earth moss</name>
    <name type="synonym">Physcomitrella patens</name>
    <dbReference type="NCBI Taxonomy" id="3218"/>
    <lineage>
        <taxon>Eukaryota</taxon>
        <taxon>Viridiplantae</taxon>
        <taxon>Streptophyta</taxon>
        <taxon>Embryophyta</taxon>
        <taxon>Bryophyta</taxon>
        <taxon>Bryophytina</taxon>
        <taxon>Bryopsida</taxon>
        <taxon>Funariidae</taxon>
        <taxon>Funariales</taxon>
        <taxon>Funariaceae</taxon>
        <taxon>Physcomitrium</taxon>
    </lineage>
</organism>
<keyword evidence="5" id="KW-1185">Reference proteome</keyword>
<reference evidence="3 5" key="2">
    <citation type="journal article" date="2018" name="Plant J.">
        <title>The Physcomitrella patens chromosome-scale assembly reveals moss genome structure and evolution.</title>
        <authorList>
            <person name="Lang D."/>
            <person name="Ullrich K.K."/>
            <person name="Murat F."/>
            <person name="Fuchs J."/>
            <person name="Jenkins J."/>
            <person name="Haas F.B."/>
            <person name="Piednoel M."/>
            <person name="Gundlach H."/>
            <person name="Van Bel M."/>
            <person name="Meyberg R."/>
            <person name="Vives C."/>
            <person name="Morata J."/>
            <person name="Symeonidi A."/>
            <person name="Hiss M."/>
            <person name="Muchero W."/>
            <person name="Kamisugi Y."/>
            <person name="Saleh O."/>
            <person name="Blanc G."/>
            <person name="Decker E.L."/>
            <person name="van Gessel N."/>
            <person name="Grimwood J."/>
            <person name="Hayes R.D."/>
            <person name="Graham S.W."/>
            <person name="Gunter L.E."/>
            <person name="McDaniel S.F."/>
            <person name="Hoernstein S.N.W."/>
            <person name="Larsson A."/>
            <person name="Li F.W."/>
            <person name="Perroud P.F."/>
            <person name="Phillips J."/>
            <person name="Ranjan P."/>
            <person name="Rokshar D.S."/>
            <person name="Rothfels C.J."/>
            <person name="Schneider L."/>
            <person name="Shu S."/>
            <person name="Stevenson D.W."/>
            <person name="Thummler F."/>
            <person name="Tillich M."/>
            <person name="Villarreal Aguilar J.C."/>
            <person name="Widiez T."/>
            <person name="Wong G.K."/>
            <person name="Wymore A."/>
            <person name="Zhang Y."/>
            <person name="Zimmer A.D."/>
            <person name="Quatrano R.S."/>
            <person name="Mayer K.F.X."/>
            <person name="Goodstein D."/>
            <person name="Casacuberta J.M."/>
            <person name="Vandepoele K."/>
            <person name="Reski R."/>
            <person name="Cuming A.C."/>
            <person name="Tuskan G.A."/>
            <person name="Maumus F."/>
            <person name="Salse J."/>
            <person name="Schmutz J."/>
            <person name="Rensing S.A."/>
        </authorList>
    </citation>
    <scope>NUCLEOTIDE SEQUENCE [LARGE SCALE GENOMIC DNA]</scope>
    <source>
        <strain evidence="4 5">cv. Gransden 2004</strain>
    </source>
</reference>
<reference evidence="4" key="3">
    <citation type="submission" date="2020-12" db="UniProtKB">
        <authorList>
            <consortium name="EnsemblPlants"/>
        </authorList>
    </citation>
    <scope>IDENTIFICATION</scope>
</reference>
<keyword evidence="2" id="KW-0732">Signal</keyword>
<dbReference type="InParanoid" id="A0A2K1K8A1"/>
<keyword evidence="1" id="KW-0472">Membrane</keyword>
<dbReference type="Gramene" id="Pp3c8_21690V3.1">
    <property type="protein sequence ID" value="PAC:32966502.CDS.1"/>
    <property type="gene ID" value="Pp3c8_21690"/>
</dbReference>
<dbReference type="AlphaFoldDB" id="A0A2K1K8A1"/>
<sequence>MNSVPPHTCTHTHSDSHHFLLLLLLLRHLHRRRLLLLLFCVKDVGDQLFCGNLYVDNTHGPSFVFCFFVTLCVVVALLAILYCHVSYVYCLSLCCCLRVHLPSPDVCVCVCVRACVRVCIMNLCGCLFNGLCDYIEKLIQVGQCVLMGFPHHLRQVYGFV</sequence>
<evidence type="ECO:0000313" key="5">
    <source>
        <dbReference type="Proteomes" id="UP000006727"/>
    </source>
</evidence>
<evidence type="ECO:0000256" key="1">
    <source>
        <dbReference type="SAM" id="Phobius"/>
    </source>
</evidence>
<keyword evidence="1" id="KW-0812">Transmembrane</keyword>
<accession>A0A2K1K8A1</accession>
<gene>
    <name evidence="3" type="ORF">PHYPA_011897</name>
</gene>
<reference evidence="3 5" key="1">
    <citation type="journal article" date="2008" name="Science">
        <title>The Physcomitrella genome reveals evolutionary insights into the conquest of land by plants.</title>
        <authorList>
            <person name="Rensing S."/>
            <person name="Lang D."/>
            <person name="Zimmer A."/>
            <person name="Terry A."/>
            <person name="Salamov A."/>
            <person name="Shapiro H."/>
            <person name="Nishiyama T."/>
            <person name="Perroud P.-F."/>
            <person name="Lindquist E."/>
            <person name="Kamisugi Y."/>
            <person name="Tanahashi T."/>
            <person name="Sakakibara K."/>
            <person name="Fujita T."/>
            <person name="Oishi K."/>
            <person name="Shin-I T."/>
            <person name="Kuroki Y."/>
            <person name="Toyoda A."/>
            <person name="Suzuki Y."/>
            <person name="Hashimoto A."/>
            <person name="Yamaguchi K."/>
            <person name="Sugano A."/>
            <person name="Kohara Y."/>
            <person name="Fujiyama A."/>
            <person name="Anterola A."/>
            <person name="Aoki S."/>
            <person name="Ashton N."/>
            <person name="Barbazuk W.B."/>
            <person name="Barker E."/>
            <person name="Bennetzen J."/>
            <person name="Bezanilla M."/>
            <person name="Blankenship R."/>
            <person name="Cho S.H."/>
            <person name="Dutcher S."/>
            <person name="Estelle M."/>
            <person name="Fawcett J.A."/>
            <person name="Gundlach H."/>
            <person name="Hanada K."/>
            <person name="Heyl A."/>
            <person name="Hicks K.A."/>
            <person name="Hugh J."/>
            <person name="Lohr M."/>
            <person name="Mayer K."/>
            <person name="Melkozernov A."/>
            <person name="Murata T."/>
            <person name="Nelson D."/>
            <person name="Pils B."/>
            <person name="Prigge M."/>
            <person name="Reiss B."/>
            <person name="Renner T."/>
            <person name="Rombauts S."/>
            <person name="Rushton P."/>
            <person name="Sanderfoot A."/>
            <person name="Schween G."/>
            <person name="Shiu S.-H."/>
            <person name="Stueber K."/>
            <person name="Theodoulou F.L."/>
            <person name="Tu H."/>
            <person name="Van de Peer Y."/>
            <person name="Verrier P.J."/>
            <person name="Waters E."/>
            <person name="Wood A."/>
            <person name="Yang L."/>
            <person name="Cove D."/>
            <person name="Cuming A."/>
            <person name="Hasebe M."/>
            <person name="Lucas S."/>
            <person name="Mishler D.B."/>
            <person name="Reski R."/>
            <person name="Grigoriev I."/>
            <person name="Quatrano R.S."/>
            <person name="Boore J.L."/>
        </authorList>
    </citation>
    <scope>NUCLEOTIDE SEQUENCE [LARGE SCALE GENOMIC DNA]</scope>
    <source>
        <strain evidence="4 5">cv. Gransden 2004</strain>
    </source>
</reference>
<dbReference type="Proteomes" id="UP000006727">
    <property type="component" value="Chromosome 8"/>
</dbReference>
<evidence type="ECO:0000313" key="4">
    <source>
        <dbReference type="EnsemblPlants" id="PAC:32966502.CDS.1"/>
    </source>
</evidence>
<feature type="signal peptide" evidence="2">
    <location>
        <begin position="1"/>
        <end position="31"/>
    </location>
</feature>
<proteinExistence type="predicted"/>
<feature type="chain" id="PRO_5036319036" evidence="2">
    <location>
        <begin position="32"/>
        <end position="160"/>
    </location>
</feature>
<evidence type="ECO:0000313" key="3">
    <source>
        <dbReference type="EMBL" id="PNR50000.1"/>
    </source>
</evidence>
<protein>
    <submittedName>
        <fullName evidence="3 4">Uncharacterized protein</fullName>
    </submittedName>
</protein>
<feature type="transmembrane region" description="Helical" evidence="1">
    <location>
        <begin position="61"/>
        <end position="83"/>
    </location>
</feature>
<name>A0A2K1K8A1_PHYPA</name>
<dbReference type="EnsemblPlants" id="Pp3c8_21690V3.1">
    <property type="protein sequence ID" value="PAC:32966502.CDS.1"/>
    <property type="gene ID" value="Pp3c8_21690"/>
</dbReference>
<keyword evidence="1" id="KW-1133">Transmembrane helix</keyword>